<name>A0A7S3QD44_9STRA</name>
<comment type="similarity">
    <text evidence="9">Belongs to the RNA cytidine acetyltransferase family. NAT10 subfamily.</text>
</comment>
<evidence type="ECO:0000256" key="1">
    <source>
        <dbReference type="ARBA" id="ARBA00004604"/>
    </source>
</evidence>
<dbReference type="InterPro" id="IPR000182">
    <property type="entry name" value="GNAT_dom"/>
</dbReference>
<dbReference type="InterPro" id="IPR027417">
    <property type="entry name" value="P-loop_NTPase"/>
</dbReference>
<sequence length="1147" mass="125567">MVRKKLDERVRTLIERGVVKNERSILVLVGDHGKDQVPNIHHLLTKTSVRARPKVLWCYKKELGFSTHKMKRMKKIKRDKKNGLAKGFTPDSKVDNFELFLSATDINWCYYKDSHRVLGSTVGMLVLQDFEALTPNLMARTIETVEGGGLVIFLMRSVKSLKQLYAMSMDVHSRYRTEGAGDVIPRFNERFILSLGGCNNCLVCDDELNVLPLSKSALKKLGNENDNRIISKGDTGEVLRFQSKEDVELEQLKDTLRDTPHVGVLVDLAKTMDQAKAILTFLEACAEKTSTSTVALTAGRGRGKSAAIGLCLAGALSFGYSTINVTAPEPENLVAVFDFVLRGLKALKYQEHLDFTIKYNNAKGRDVVKCIVAVEVYKSHRQSITYVPPDQTDKFAAAELVAIDEAAAIPLPIVRALMMGNNNRLTFMSSTVNGYEGTGRALSLKLIKEMRDLKGRNAVADANAAAGAVTGPRGTGKAEAKGHEARWAAAAAAAGSSSAAAPLREIELATPIRYNKGDPVESWLNKLLCLDCGSASEMKLVGGAPAPTDCELYHVDRDALFSYHKLSESFLQKMMGLYSSAHYKNTPNDLQMLSDAPAHSVFVLLSPSAEEDSNSLPDILAVVQIALEGKISRKAVEAQLARGHRAAGDLIPWTISQQFGDSNFAQLSGARVVRVAVHPSVQGMGYGSRAVELLYRFYNGEMVSLTAGDDAQADTDASDDDDEKGGSSDSDSDTGKSKKKGIRGENITPRKELPPLLLPLTDIKAPRLDWIGTSFGLTGGLHRFWKRSGMRMLYLRQTKNDLTGEHSAIMVRALPRRTGYDDAWLPAFVADTQRRIISLLGGPFRELDIKMATAVLEDFDAGSKSRNSGDGEKDAFSTNKDAAAAIEKRSGSSSCEITVEELNYYLTPHDLKRLELYGRNLCDHHLVADLLSVLARIYFTGRFGTSFTLSSLQGALLCSIGLQNRTVDHVTTSIGLPPNQVLAMFNKAIRKLSIALNEVVEKNERSKLLGGKERIAAQGQAEKMKDISHQTLEEDAEEGAKLAMATLNATNALPPEVSGDQDIMKYAIKGDDTDWKEALKGRGEDSKGMVQIKNKTKDTSNTYLKRKLTQEDIDKELGLVGDGKTKVKTSTPASGKKRAKKAKKRKN</sequence>
<feature type="binding site" evidence="9">
    <location>
        <begin position="675"/>
        <end position="677"/>
    </location>
    <ligand>
        <name>acetyl-CoA</name>
        <dbReference type="ChEBI" id="CHEBI:57288"/>
    </ligand>
</feature>
<dbReference type="EMBL" id="HBIO01024088">
    <property type="protein sequence ID" value="CAE0473659.1"/>
    <property type="molecule type" value="Transcribed_RNA"/>
</dbReference>
<feature type="compositionally biased region" description="Acidic residues" evidence="10">
    <location>
        <begin position="711"/>
        <end position="723"/>
    </location>
</feature>
<dbReference type="GO" id="GO:0005730">
    <property type="term" value="C:nucleolus"/>
    <property type="evidence" value="ECO:0007669"/>
    <property type="project" value="UniProtKB-SubCell"/>
</dbReference>
<evidence type="ECO:0000256" key="6">
    <source>
        <dbReference type="ARBA" id="ARBA00022840"/>
    </source>
</evidence>
<dbReference type="Pfam" id="PF05127">
    <property type="entry name" value="NAT10_TcmA_helicase"/>
    <property type="match status" value="1"/>
</dbReference>
<feature type="domain" description="N-acetyltransferase" evidence="13">
    <location>
        <begin position="573"/>
        <end position="814"/>
    </location>
</feature>
<proteinExistence type="inferred from homology"/>
<dbReference type="PANTHER" id="PTHR10925:SF5">
    <property type="entry name" value="RNA CYTIDINE ACETYLTRANSFERASE"/>
    <property type="match status" value="1"/>
</dbReference>
<feature type="compositionally biased region" description="Basic residues" evidence="10">
    <location>
        <begin position="1135"/>
        <end position="1147"/>
    </location>
</feature>
<feature type="domain" description="TcmA/NAT10 helicase" evidence="11">
    <location>
        <begin position="296"/>
        <end position="531"/>
    </location>
</feature>
<feature type="domain" description="Possible tRNA binding" evidence="14">
    <location>
        <begin position="878"/>
        <end position="1078"/>
    </location>
</feature>
<dbReference type="Pfam" id="PF13718">
    <property type="entry name" value="GNAT_acetyltr_2"/>
    <property type="match status" value="1"/>
</dbReference>
<protein>
    <recommendedName>
        <fullName evidence="9">RNA cytidine acetyltransferase</fullName>
        <ecNumber evidence="9">2.3.1.-</ecNumber>
    </recommendedName>
    <alternativeName>
        <fullName evidence="9">18S rRNA cytosine acetyltransferase</fullName>
    </alternativeName>
</protein>
<dbReference type="GO" id="GO:0000049">
    <property type="term" value="F:tRNA binding"/>
    <property type="evidence" value="ECO:0007669"/>
    <property type="project" value="TreeGrafter"/>
</dbReference>
<dbReference type="InterPro" id="IPR032672">
    <property type="entry name" value="TmcA/NAT10/Kre33"/>
</dbReference>
<comment type="catalytic activity">
    <reaction evidence="9">
        <text>a cytidine in tRNA + acetyl-CoA + ATP + H2O = an N(4)-acetylcytidine in tRNA + ADP + phosphate + CoA + H(+)</text>
        <dbReference type="Rhea" id="RHEA:53876"/>
        <dbReference type="Rhea" id="RHEA-COMP:13670"/>
        <dbReference type="Rhea" id="RHEA-COMP:13671"/>
        <dbReference type="ChEBI" id="CHEBI:15377"/>
        <dbReference type="ChEBI" id="CHEBI:15378"/>
        <dbReference type="ChEBI" id="CHEBI:30616"/>
        <dbReference type="ChEBI" id="CHEBI:43474"/>
        <dbReference type="ChEBI" id="CHEBI:57287"/>
        <dbReference type="ChEBI" id="CHEBI:57288"/>
        <dbReference type="ChEBI" id="CHEBI:74900"/>
        <dbReference type="ChEBI" id="CHEBI:82748"/>
        <dbReference type="ChEBI" id="CHEBI:456216"/>
    </reaction>
</comment>
<dbReference type="InterPro" id="IPR033688">
    <property type="entry name" value="NAT10"/>
</dbReference>
<evidence type="ECO:0000256" key="10">
    <source>
        <dbReference type="SAM" id="MobiDB-lite"/>
    </source>
</evidence>
<evidence type="ECO:0000256" key="5">
    <source>
        <dbReference type="ARBA" id="ARBA00022741"/>
    </source>
</evidence>
<keyword evidence="5 9" id="KW-0547">Nucleotide-binding</keyword>
<keyword evidence="2 9" id="KW-0698">rRNA processing</keyword>
<evidence type="ECO:0000256" key="4">
    <source>
        <dbReference type="ARBA" id="ARBA00022694"/>
    </source>
</evidence>
<dbReference type="InterPro" id="IPR007807">
    <property type="entry name" value="TcmA/NAT10_helicase"/>
</dbReference>
<reference evidence="15" key="1">
    <citation type="submission" date="2021-01" db="EMBL/GenBank/DDBJ databases">
        <authorList>
            <person name="Corre E."/>
            <person name="Pelletier E."/>
            <person name="Niang G."/>
            <person name="Scheremetjew M."/>
            <person name="Finn R."/>
            <person name="Kale V."/>
            <person name="Holt S."/>
            <person name="Cochrane G."/>
            <person name="Meng A."/>
            <person name="Brown T."/>
            <person name="Cohen L."/>
        </authorList>
    </citation>
    <scope>NUCLEOTIDE SEQUENCE</scope>
    <source>
        <strain evidence="15">MM31A-1</strain>
    </source>
</reference>
<feature type="region of interest" description="Disordered" evidence="10">
    <location>
        <begin position="709"/>
        <end position="748"/>
    </location>
</feature>
<evidence type="ECO:0000259" key="14">
    <source>
        <dbReference type="Pfam" id="PF13725"/>
    </source>
</evidence>
<keyword evidence="7 9" id="KW-0539">Nucleus</keyword>
<dbReference type="GO" id="GO:0051391">
    <property type="term" value="P:tRNA acetylation"/>
    <property type="evidence" value="ECO:0007669"/>
    <property type="project" value="UniProtKB-UniRule"/>
</dbReference>
<dbReference type="Gene3D" id="3.40.50.11040">
    <property type="match status" value="1"/>
</dbReference>
<dbReference type="GO" id="GO:0005524">
    <property type="term" value="F:ATP binding"/>
    <property type="evidence" value="ECO:0007669"/>
    <property type="project" value="UniProtKB-UniRule"/>
</dbReference>
<evidence type="ECO:0000259" key="12">
    <source>
        <dbReference type="Pfam" id="PF08351"/>
    </source>
</evidence>
<dbReference type="Gene3D" id="3.40.50.300">
    <property type="entry name" value="P-loop containing nucleotide triphosphate hydrolases"/>
    <property type="match status" value="1"/>
</dbReference>
<comment type="function">
    <text evidence="9">RNA cytidine acetyltransferase with specificity toward both 18S rRNA and tRNAs. Catalyzes the formation of N(4)-acetylcytidine (ac4C) in 18S rRNA. Required for early nucleolar cleavages of precursor rRNA at sites A0, A1 and A2 during 18S rRNA synthesis. Catalyzes the formation of ac4C in serine and leucine tRNAs. Requires a tRNA-binding adapter protein for full tRNA acetyltransferase activity but not for 18S rRNA acetylation.</text>
</comment>
<accession>A0A7S3QD44</accession>
<feature type="binding site" evidence="9">
    <location>
        <begin position="682"/>
        <end position="688"/>
    </location>
    <ligand>
        <name>acetyl-CoA</name>
        <dbReference type="ChEBI" id="CHEBI:57288"/>
    </ligand>
</feature>
<feature type="binding site" evidence="9">
    <location>
        <begin position="301"/>
        <end position="310"/>
    </location>
    <ligand>
        <name>ATP</name>
        <dbReference type="ChEBI" id="CHEBI:30616"/>
    </ligand>
</feature>
<dbReference type="Pfam" id="PF13725">
    <property type="entry name" value="tRNA_bind_2"/>
    <property type="match status" value="1"/>
</dbReference>
<feature type="region of interest" description="Disordered" evidence="10">
    <location>
        <begin position="1120"/>
        <end position="1147"/>
    </location>
</feature>
<keyword evidence="4 9" id="KW-0819">tRNA processing</keyword>
<dbReference type="GO" id="GO:0030686">
    <property type="term" value="C:90S preribosome"/>
    <property type="evidence" value="ECO:0007669"/>
    <property type="project" value="TreeGrafter"/>
</dbReference>
<comment type="subcellular location">
    <subcellularLocation>
        <location evidence="1 9">Nucleus</location>
        <location evidence="1 9">Nucleolus</location>
    </subcellularLocation>
</comment>
<keyword evidence="3 9" id="KW-0808">Transferase</keyword>
<dbReference type="InterPro" id="IPR013562">
    <property type="entry name" value="TmcA/NAT10_N"/>
</dbReference>
<keyword evidence="6 9" id="KW-0067">ATP-binding</keyword>
<evidence type="ECO:0000256" key="8">
    <source>
        <dbReference type="ARBA" id="ARBA00023315"/>
    </source>
</evidence>
<evidence type="ECO:0000256" key="9">
    <source>
        <dbReference type="HAMAP-Rule" id="MF_03211"/>
    </source>
</evidence>
<gene>
    <name evidence="15" type="ORF">CDEB00056_LOCUS18512</name>
</gene>
<dbReference type="InterPro" id="IPR027992">
    <property type="entry name" value="tRNA_bind_dom"/>
</dbReference>
<feature type="binding site" evidence="9">
    <location>
        <position position="513"/>
    </location>
    <ligand>
        <name>ATP</name>
        <dbReference type="ChEBI" id="CHEBI:30616"/>
    </ligand>
</feature>
<comment type="catalytic activity">
    <reaction evidence="9">
        <text>a cytidine in 18S rRNA + acetyl-CoA + ATP + H2O = an N(4)-acetylcytidine in 18S rRNA + ADP + phosphate + CoA + H(+)</text>
        <dbReference type="Rhea" id="RHEA:51424"/>
        <dbReference type="Rhea" id="RHEA-COMP:13575"/>
        <dbReference type="Rhea" id="RHEA-COMP:13576"/>
        <dbReference type="ChEBI" id="CHEBI:15377"/>
        <dbReference type="ChEBI" id="CHEBI:15378"/>
        <dbReference type="ChEBI" id="CHEBI:30616"/>
        <dbReference type="ChEBI" id="CHEBI:43474"/>
        <dbReference type="ChEBI" id="CHEBI:57287"/>
        <dbReference type="ChEBI" id="CHEBI:57288"/>
        <dbReference type="ChEBI" id="CHEBI:74900"/>
        <dbReference type="ChEBI" id="CHEBI:82748"/>
        <dbReference type="ChEBI" id="CHEBI:456216"/>
    </reaction>
</comment>
<dbReference type="Gene3D" id="3.40.630.30">
    <property type="match status" value="1"/>
</dbReference>
<keyword evidence="8 9" id="KW-0012">Acyltransferase</keyword>
<dbReference type="HAMAP" id="MF_03211">
    <property type="entry name" value="RNA_acetyltr_Nat10"/>
    <property type="match status" value="1"/>
</dbReference>
<evidence type="ECO:0000313" key="15">
    <source>
        <dbReference type="EMBL" id="CAE0473659.1"/>
    </source>
</evidence>
<evidence type="ECO:0000259" key="11">
    <source>
        <dbReference type="Pfam" id="PF05127"/>
    </source>
</evidence>
<evidence type="ECO:0000256" key="7">
    <source>
        <dbReference type="ARBA" id="ARBA00023242"/>
    </source>
</evidence>
<evidence type="ECO:0000256" key="2">
    <source>
        <dbReference type="ARBA" id="ARBA00022552"/>
    </source>
</evidence>
<organism evidence="15">
    <name type="scientific">Chaetoceros debilis</name>
    <dbReference type="NCBI Taxonomy" id="122233"/>
    <lineage>
        <taxon>Eukaryota</taxon>
        <taxon>Sar</taxon>
        <taxon>Stramenopiles</taxon>
        <taxon>Ochrophyta</taxon>
        <taxon>Bacillariophyta</taxon>
        <taxon>Coscinodiscophyceae</taxon>
        <taxon>Chaetocerotophycidae</taxon>
        <taxon>Chaetocerotales</taxon>
        <taxon>Chaetocerotaceae</taxon>
        <taxon>Chaetoceros</taxon>
    </lineage>
</organism>
<dbReference type="PANTHER" id="PTHR10925">
    <property type="entry name" value="N-ACETYLTRANSFERASE 10"/>
    <property type="match status" value="1"/>
</dbReference>
<dbReference type="GO" id="GO:1904812">
    <property type="term" value="P:rRNA acetylation involved in maturation of SSU-rRNA"/>
    <property type="evidence" value="ECO:0007669"/>
    <property type="project" value="InterPro"/>
</dbReference>
<dbReference type="EC" id="2.3.1.-" evidence="9"/>
<dbReference type="Pfam" id="PF08351">
    <property type="entry name" value="TmcA_N"/>
    <property type="match status" value="1"/>
</dbReference>
<feature type="binding site" evidence="9">
    <location>
        <position position="787"/>
    </location>
    <ligand>
        <name>acetyl-CoA</name>
        <dbReference type="ChEBI" id="CHEBI:57288"/>
    </ligand>
</feature>
<dbReference type="GO" id="GO:1990883">
    <property type="term" value="F:18S rRNA cytidine N-acetyltransferase activity"/>
    <property type="evidence" value="ECO:0007669"/>
    <property type="project" value="TreeGrafter"/>
</dbReference>
<dbReference type="AlphaFoldDB" id="A0A7S3QD44"/>
<evidence type="ECO:0000259" key="13">
    <source>
        <dbReference type="Pfam" id="PF13718"/>
    </source>
</evidence>
<feature type="domain" description="TmcA/NAT10 N-terminal" evidence="12">
    <location>
        <begin position="8"/>
        <end position="202"/>
    </location>
</feature>
<evidence type="ECO:0000256" key="3">
    <source>
        <dbReference type="ARBA" id="ARBA00022679"/>
    </source>
</evidence>